<keyword evidence="1" id="KW-0812">Transmembrane</keyword>
<dbReference type="GO" id="GO:0003746">
    <property type="term" value="F:translation elongation factor activity"/>
    <property type="evidence" value="ECO:0007669"/>
    <property type="project" value="UniProtKB-KW"/>
</dbReference>
<comment type="caution">
    <text evidence="2">The sequence shown here is derived from an EMBL/GenBank/DDBJ whole genome shotgun (WGS) entry which is preliminary data.</text>
</comment>
<dbReference type="EMBL" id="CAXAMM010041607">
    <property type="protein sequence ID" value="CAK9100312.1"/>
    <property type="molecule type" value="Genomic_DNA"/>
</dbReference>
<sequence>MFDLFLVMNAAIEILLPFVFANMSFLRICRVFRLIRVVRLVRTVKWLRSLRTMLMAIIKSISCLLWAPSLEQNTEESGGEWFVFSIIFGNAAASYFETIDLDDVKSMDTAPQPRIARRASGLTGLIVTGAADDLYSQRAAEVSVPRQVQQMLAKTFNSGVQRLSGSVAGHRDFIGLNPPEGQTVSLFCAIFGGQDWMYYGEVIRDLDDNDLYFTIFLFYIGFCLVGLLNVITGIFVDSAVCTRTEDEAPVREASCGHHRRMKMTNSVG</sequence>
<keyword evidence="2" id="KW-0648">Protein biosynthesis</keyword>
<reference evidence="2 3" key="1">
    <citation type="submission" date="2024-02" db="EMBL/GenBank/DDBJ databases">
        <authorList>
            <person name="Chen Y."/>
            <person name="Shah S."/>
            <person name="Dougan E. K."/>
            <person name="Thang M."/>
            <person name="Chan C."/>
        </authorList>
    </citation>
    <scope>NUCLEOTIDE SEQUENCE [LARGE SCALE GENOMIC DNA]</scope>
</reference>
<keyword evidence="1" id="KW-1133">Transmembrane helix</keyword>
<feature type="transmembrane region" description="Helical" evidence="1">
    <location>
        <begin position="50"/>
        <end position="69"/>
    </location>
</feature>
<feature type="transmembrane region" description="Helical" evidence="1">
    <location>
        <begin position="211"/>
        <end position="236"/>
    </location>
</feature>
<dbReference type="Proteomes" id="UP001642464">
    <property type="component" value="Unassembled WGS sequence"/>
</dbReference>
<feature type="transmembrane region" description="Helical" evidence="1">
    <location>
        <begin position="6"/>
        <end position="29"/>
    </location>
</feature>
<accession>A0ABP0RM80</accession>
<protein>
    <submittedName>
        <fullName evidence="2">Transcription elongation factor A protein 2</fullName>
    </submittedName>
</protein>
<gene>
    <name evidence="2" type="ORF">SCF082_LOCUS46954</name>
</gene>
<keyword evidence="3" id="KW-1185">Reference proteome</keyword>
<keyword evidence="2" id="KW-0251">Elongation factor</keyword>
<name>A0ABP0RM80_9DINO</name>
<evidence type="ECO:0000313" key="2">
    <source>
        <dbReference type="EMBL" id="CAK9100312.1"/>
    </source>
</evidence>
<organism evidence="2 3">
    <name type="scientific">Durusdinium trenchii</name>
    <dbReference type="NCBI Taxonomy" id="1381693"/>
    <lineage>
        <taxon>Eukaryota</taxon>
        <taxon>Sar</taxon>
        <taxon>Alveolata</taxon>
        <taxon>Dinophyceae</taxon>
        <taxon>Suessiales</taxon>
        <taxon>Symbiodiniaceae</taxon>
        <taxon>Durusdinium</taxon>
    </lineage>
</organism>
<proteinExistence type="predicted"/>
<evidence type="ECO:0000313" key="3">
    <source>
        <dbReference type="Proteomes" id="UP001642464"/>
    </source>
</evidence>
<evidence type="ECO:0000256" key="1">
    <source>
        <dbReference type="SAM" id="Phobius"/>
    </source>
</evidence>
<keyword evidence="1" id="KW-0472">Membrane</keyword>